<accession>A0ABU9LZX2</accession>
<evidence type="ECO:0000313" key="2">
    <source>
        <dbReference type="EMBL" id="MEL5995599.1"/>
    </source>
</evidence>
<dbReference type="RefSeq" id="WP_342299551.1">
    <property type="nucleotide sequence ID" value="NZ_JBCEVZ010000041.1"/>
</dbReference>
<keyword evidence="1" id="KW-0472">Membrane</keyword>
<feature type="transmembrane region" description="Helical" evidence="1">
    <location>
        <begin position="162"/>
        <end position="180"/>
    </location>
</feature>
<organism evidence="2 3">
    <name type="scientific">Hymenobacter segetis</name>
    <dbReference type="NCBI Taxonomy" id="2025509"/>
    <lineage>
        <taxon>Bacteria</taxon>
        <taxon>Pseudomonadati</taxon>
        <taxon>Bacteroidota</taxon>
        <taxon>Cytophagia</taxon>
        <taxon>Cytophagales</taxon>
        <taxon>Hymenobacteraceae</taxon>
        <taxon>Hymenobacter</taxon>
    </lineage>
</organism>
<comment type="caution">
    <text evidence="2">The sequence shown here is derived from an EMBL/GenBank/DDBJ whole genome shotgun (WGS) entry which is preliminary data.</text>
</comment>
<evidence type="ECO:0008006" key="4">
    <source>
        <dbReference type="Google" id="ProtNLM"/>
    </source>
</evidence>
<proteinExistence type="predicted"/>
<feature type="transmembrane region" description="Helical" evidence="1">
    <location>
        <begin position="387"/>
        <end position="404"/>
    </location>
</feature>
<feature type="transmembrane region" description="Helical" evidence="1">
    <location>
        <begin position="200"/>
        <end position="223"/>
    </location>
</feature>
<sequence>MGNNTFTLSIESNYNKIDKENLLFYFIIVAILILRTTLIGKGLVSFIDEYRYFCTLDAVKQFSQGHFTQGIVALNSTQGRPGDAFIRLIPAVVQAAMFKVVHINTNTPTSLVTAAWMNWAMLIINIVLFYKIANALFNNRWSKVAVIIYACLANTNIYLRHILPYDMSMCFFLLALWLIIKDYKGKLFTNKLPAFKIGVFSGIVFVIYPGYFLAPAMLGLMMIELPIIKSSLQRLLVRGAVYVLGFGMVIMAFEITARIGGVSYLMSSSTLSSTITQGDFSEGYSFAASYLINVERGLGCLLLILLLWSLVSILWPTRFGVTETVEFRKQRVLLTIVLMLGWLCYASLVYLGHKLVFYGRILHLFMPMLVLVCICGIANFKHSSIRYILILISVASFLYFFIGYSKVIYVKDVAFDNKIFAPLPAHVIRYNTACGNDVYDYEPFQAKYSDRPNLAAANANDTLLLVNFGTLYPIRCHNTLVDIRNRGVLLAQGDDMSEFLPYQYEAYNSRERQLLKTWPYQFQIYTIPSQDRKAIKVE</sequence>
<feature type="transmembrane region" description="Helical" evidence="1">
    <location>
        <begin position="357"/>
        <end position="380"/>
    </location>
</feature>
<keyword evidence="1" id="KW-0812">Transmembrane</keyword>
<feature type="transmembrane region" description="Helical" evidence="1">
    <location>
        <begin position="22"/>
        <end position="44"/>
    </location>
</feature>
<name>A0ABU9LZX2_9BACT</name>
<reference evidence="2 3" key="1">
    <citation type="journal article" date="2018" name="Arch. Microbiol.">
        <title>Hymenobacter segetis sp. nov., isolated from soil.</title>
        <authorList>
            <person name="Ten L.N."/>
            <person name="Lim S.J."/>
            <person name="Kim B.O."/>
            <person name="Kang I.K."/>
            <person name="Jung H.Y."/>
        </authorList>
    </citation>
    <scope>NUCLEOTIDE SEQUENCE [LARGE SCALE GENOMIC DNA]</scope>
    <source>
        <strain evidence="2 3">S7-3-11</strain>
    </source>
</reference>
<feature type="transmembrane region" description="Helical" evidence="1">
    <location>
        <begin position="235"/>
        <end position="257"/>
    </location>
</feature>
<gene>
    <name evidence="2" type="ORF">AAFH49_15390</name>
</gene>
<evidence type="ECO:0000256" key="1">
    <source>
        <dbReference type="SAM" id="Phobius"/>
    </source>
</evidence>
<keyword evidence="3" id="KW-1185">Reference proteome</keyword>
<keyword evidence="1" id="KW-1133">Transmembrane helix</keyword>
<dbReference type="Proteomes" id="UP001479606">
    <property type="component" value="Unassembled WGS sequence"/>
</dbReference>
<protein>
    <recommendedName>
        <fullName evidence="4">Glycosyltransferase RgtA/B/C/D-like domain-containing protein</fullName>
    </recommendedName>
</protein>
<feature type="transmembrane region" description="Helical" evidence="1">
    <location>
        <begin position="290"/>
        <end position="311"/>
    </location>
</feature>
<dbReference type="EMBL" id="JBCEVZ010000041">
    <property type="protein sequence ID" value="MEL5995599.1"/>
    <property type="molecule type" value="Genomic_DNA"/>
</dbReference>
<feature type="transmembrane region" description="Helical" evidence="1">
    <location>
        <begin position="332"/>
        <end position="351"/>
    </location>
</feature>
<evidence type="ECO:0000313" key="3">
    <source>
        <dbReference type="Proteomes" id="UP001479606"/>
    </source>
</evidence>
<feature type="transmembrane region" description="Helical" evidence="1">
    <location>
        <begin position="115"/>
        <end position="133"/>
    </location>
</feature>